<evidence type="ECO:0000313" key="3">
    <source>
        <dbReference type="EMBL" id="OBR42361.1"/>
    </source>
</evidence>
<evidence type="ECO:0000313" key="4">
    <source>
        <dbReference type="Proteomes" id="UP000092164"/>
    </source>
</evidence>
<dbReference type="Gene3D" id="3.40.50.1820">
    <property type="entry name" value="alpha/beta hydrolase"/>
    <property type="match status" value="1"/>
</dbReference>
<keyword evidence="1 3" id="KW-0378">Hydrolase</keyword>
<dbReference type="Pfam" id="PF00561">
    <property type="entry name" value="Abhydrolase_1"/>
    <property type="match status" value="1"/>
</dbReference>
<accession>A0A1B7ZFN7</accession>
<dbReference type="InterPro" id="IPR000073">
    <property type="entry name" value="AB_hydrolase_1"/>
</dbReference>
<dbReference type="Proteomes" id="UP000092164">
    <property type="component" value="Unassembled WGS sequence"/>
</dbReference>
<dbReference type="SUPFAM" id="SSF53474">
    <property type="entry name" value="alpha/beta-Hydrolases"/>
    <property type="match status" value="1"/>
</dbReference>
<dbReference type="AlphaFoldDB" id="A0A1B7ZFN7"/>
<dbReference type="InterPro" id="IPR000639">
    <property type="entry name" value="Epox_hydrolase-like"/>
</dbReference>
<name>A0A1B7ZFN7_9FLAO</name>
<dbReference type="PRINTS" id="PR00111">
    <property type="entry name" value="ABHYDROLASE"/>
</dbReference>
<proteinExistence type="predicted"/>
<dbReference type="PANTHER" id="PTHR46118">
    <property type="entry name" value="PROTEIN ABHD11"/>
    <property type="match status" value="1"/>
</dbReference>
<reference evidence="4" key="1">
    <citation type="submission" date="2016-06" db="EMBL/GenBank/DDBJ databases">
        <authorList>
            <person name="Zhan P."/>
        </authorList>
    </citation>
    <scope>NUCLEOTIDE SEQUENCE [LARGE SCALE GENOMIC DNA]</scope>
    <source>
        <strain evidence="4">T28</strain>
    </source>
</reference>
<dbReference type="GO" id="GO:0016787">
    <property type="term" value="F:hydrolase activity"/>
    <property type="evidence" value="ECO:0007669"/>
    <property type="project" value="UniProtKB-KW"/>
</dbReference>
<dbReference type="PRINTS" id="PR00412">
    <property type="entry name" value="EPOXHYDRLASE"/>
</dbReference>
<protein>
    <submittedName>
        <fullName evidence="3">Alpha/beta hydrolase</fullName>
    </submittedName>
</protein>
<feature type="domain" description="AB hydrolase-1" evidence="2">
    <location>
        <begin position="14"/>
        <end position="112"/>
    </location>
</feature>
<dbReference type="STRING" id="1836467.BTR34_11365"/>
<gene>
    <name evidence="3" type="ORF">A9200_02980</name>
</gene>
<evidence type="ECO:0000256" key="1">
    <source>
        <dbReference type="ARBA" id="ARBA00022801"/>
    </source>
</evidence>
<dbReference type="OrthoDB" id="9808398at2"/>
<sequence>MKQILHSLILGEGKPLIILHGFLGMLDNWKTLGTSYSENGFQVHLVDQRNHGKSFHSPNFNYDILSDDLLNYMNHYEIKSAAVIGHSMGGKTAMQFACSYPERVNKLLIADIAPKFYPPHHQDIINGLNAIDTTNLKSRNDADQQLKKYISNLGIRQFLLKNLDRDENKKLCFKFNLEVLSEKMDEIGDNISSTDSYSGPTLFLRGDRSEYITKNDIELINLHFPIAKVETIENAGHWLHAENPEQFLEKSLPFLIKN</sequence>
<keyword evidence="4" id="KW-1185">Reference proteome</keyword>
<dbReference type="EMBL" id="LZFP01000001">
    <property type="protein sequence ID" value="OBR42361.1"/>
    <property type="molecule type" value="Genomic_DNA"/>
</dbReference>
<dbReference type="PANTHER" id="PTHR46118:SF4">
    <property type="entry name" value="PROTEIN ABHD11"/>
    <property type="match status" value="1"/>
</dbReference>
<organism evidence="3 4">
    <name type="scientific">Maribacter hydrothermalis</name>
    <dbReference type="NCBI Taxonomy" id="1836467"/>
    <lineage>
        <taxon>Bacteria</taxon>
        <taxon>Pseudomonadati</taxon>
        <taxon>Bacteroidota</taxon>
        <taxon>Flavobacteriia</taxon>
        <taxon>Flavobacteriales</taxon>
        <taxon>Flavobacteriaceae</taxon>
        <taxon>Maribacter</taxon>
    </lineage>
</organism>
<comment type="caution">
    <text evidence="3">The sequence shown here is derived from an EMBL/GenBank/DDBJ whole genome shotgun (WGS) entry which is preliminary data.</text>
</comment>
<dbReference type="KEGG" id="mart:BTR34_11365"/>
<evidence type="ECO:0000259" key="2">
    <source>
        <dbReference type="Pfam" id="PF00561"/>
    </source>
</evidence>
<dbReference type="InterPro" id="IPR029058">
    <property type="entry name" value="AB_hydrolase_fold"/>
</dbReference>
<dbReference type="RefSeq" id="WP_068481694.1">
    <property type="nucleotide sequence ID" value="NZ_CP018760.1"/>
</dbReference>